<keyword evidence="1 4" id="KW-0645">Protease</keyword>
<dbReference type="EMBL" id="CAAHFH010000002">
    <property type="protein sequence ID" value="VGO22785.1"/>
    <property type="molecule type" value="Genomic_DNA"/>
</dbReference>
<organism evidence="4 5">
    <name type="scientific">Pontiella sulfatireligans</name>
    <dbReference type="NCBI Taxonomy" id="2750658"/>
    <lineage>
        <taxon>Bacteria</taxon>
        <taxon>Pseudomonadati</taxon>
        <taxon>Kiritimatiellota</taxon>
        <taxon>Kiritimatiellia</taxon>
        <taxon>Kiritimatiellales</taxon>
        <taxon>Pontiellaceae</taxon>
        <taxon>Pontiella</taxon>
    </lineage>
</organism>
<dbReference type="InterPro" id="IPR036034">
    <property type="entry name" value="PDZ_sf"/>
</dbReference>
<dbReference type="InterPro" id="IPR001940">
    <property type="entry name" value="Peptidase_S1C"/>
</dbReference>
<evidence type="ECO:0000313" key="4">
    <source>
        <dbReference type="EMBL" id="VGO22785.1"/>
    </source>
</evidence>
<dbReference type="SUPFAM" id="SSF50156">
    <property type="entry name" value="PDZ domain-like"/>
    <property type="match status" value="1"/>
</dbReference>
<keyword evidence="2" id="KW-0378">Hydrolase</keyword>
<dbReference type="GO" id="GO:0006508">
    <property type="term" value="P:proteolysis"/>
    <property type="evidence" value="ECO:0007669"/>
    <property type="project" value="UniProtKB-KW"/>
</dbReference>
<evidence type="ECO:0000256" key="2">
    <source>
        <dbReference type="ARBA" id="ARBA00022801"/>
    </source>
</evidence>
<dbReference type="PRINTS" id="PR00834">
    <property type="entry name" value="PROTEASES2C"/>
</dbReference>
<dbReference type="PANTHER" id="PTHR43343">
    <property type="entry name" value="PEPTIDASE S12"/>
    <property type="match status" value="1"/>
</dbReference>
<dbReference type="InterPro" id="IPR009003">
    <property type="entry name" value="Peptidase_S1_PA"/>
</dbReference>
<evidence type="ECO:0000259" key="3">
    <source>
        <dbReference type="SMART" id="SM00228"/>
    </source>
</evidence>
<dbReference type="PANTHER" id="PTHR43343:SF3">
    <property type="entry name" value="PROTEASE DO-LIKE 8, CHLOROPLASTIC"/>
    <property type="match status" value="1"/>
</dbReference>
<evidence type="ECO:0000256" key="1">
    <source>
        <dbReference type="ARBA" id="ARBA00022670"/>
    </source>
</evidence>
<dbReference type="InterPro" id="IPR001478">
    <property type="entry name" value="PDZ"/>
</dbReference>
<dbReference type="AlphaFoldDB" id="A0A6C2UR56"/>
<dbReference type="Gene3D" id="2.40.10.120">
    <property type="match status" value="1"/>
</dbReference>
<dbReference type="SMART" id="SM00228">
    <property type="entry name" value="PDZ"/>
    <property type="match status" value="1"/>
</dbReference>
<dbReference type="InterPro" id="IPR051201">
    <property type="entry name" value="Chloro_Bact_Ser_Proteases"/>
</dbReference>
<dbReference type="Pfam" id="PF13180">
    <property type="entry name" value="PDZ_2"/>
    <property type="match status" value="1"/>
</dbReference>
<keyword evidence="5" id="KW-1185">Reference proteome</keyword>
<accession>A0A6C2UR56</accession>
<dbReference type="SUPFAM" id="SSF50494">
    <property type="entry name" value="Trypsin-like serine proteases"/>
    <property type="match status" value="1"/>
</dbReference>
<proteinExistence type="predicted"/>
<dbReference type="CDD" id="cd06779">
    <property type="entry name" value="cpPDZ_Deg_HtrA-like"/>
    <property type="match status" value="1"/>
</dbReference>
<protein>
    <submittedName>
        <fullName evidence="4">Serine protease HhoB</fullName>
    </submittedName>
</protein>
<dbReference type="Gene3D" id="2.30.42.10">
    <property type="match status" value="1"/>
</dbReference>
<dbReference type="GO" id="GO:0004252">
    <property type="term" value="F:serine-type endopeptidase activity"/>
    <property type="evidence" value="ECO:0007669"/>
    <property type="project" value="InterPro"/>
</dbReference>
<dbReference type="Proteomes" id="UP000346198">
    <property type="component" value="Unassembled WGS sequence"/>
</dbReference>
<sequence>MKHKWVLIGFCGLMVLSALFSALRRQRAYPVVPRMGSAPETRFAPRQLPIVGSNPARQFSNAIADAVEKVMPSVVVIRTEKIEYQTKRNFYGFTYRVPAQLAGEGSGVIIDERGYVITSRHVIAGAQYVEVVLNDGTKMPAKLIGDDKSTDLAILKIKGEGTGCPAVEFGDSDALRVGEVVIAIGSPFSLQSSVTVGHVSQKGRRFQILPYEDFIQTDAAINEGNSGGPLIDVDGRLIGINAAIRTDAAEKGVGIAFAVPSNLAMVITKSLINKGVHEWPWVGAAFGVVRLDDVPELQVRQVWRDTPAAMAGMLPGDVILAVNDIEVANEYDVYRIIFNHAVGETLRFRVWREKEKQLEFELLLQEFPGLTS</sequence>
<gene>
    <name evidence="4" type="primary">hhoB_2</name>
    <name evidence="4" type="ORF">SCARR_04882</name>
</gene>
<dbReference type="RefSeq" id="WP_136064419.1">
    <property type="nucleotide sequence ID" value="NZ_CAAHFH010000002.1"/>
</dbReference>
<evidence type="ECO:0000313" key="5">
    <source>
        <dbReference type="Proteomes" id="UP000346198"/>
    </source>
</evidence>
<feature type="domain" description="PDZ" evidence="3">
    <location>
        <begin position="280"/>
        <end position="354"/>
    </location>
</feature>
<dbReference type="Pfam" id="PF13365">
    <property type="entry name" value="Trypsin_2"/>
    <property type="match status" value="1"/>
</dbReference>
<reference evidence="4 5" key="1">
    <citation type="submission" date="2019-04" db="EMBL/GenBank/DDBJ databases">
        <authorList>
            <person name="Van Vliet M D."/>
        </authorList>
    </citation>
    <scope>NUCLEOTIDE SEQUENCE [LARGE SCALE GENOMIC DNA]</scope>
    <source>
        <strain evidence="4 5">F21</strain>
    </source>
</reference>
<name>A0A6C2UR56_9BACT</name>